<evidence type="ECO:0000259" key="1">
    <source>
        <dbReference type="Pfam" id="PF14779"/>
    </source>
</evidence>
<evidence type="ECO:0000259" key="2">
    <source>
        <dbReference type="Pfam" id="PF23304"/>
    </source>
</evidence>
<proteinExistence type="predicted"/>
<dbReference type="InterPro" id="IPR056419">
    <property type="entry name" value="GAE_BBS1"/>
</dbReference>
<dbReference type="GO" id="GO:0005930">
    <property type="term" value="C:axoneme"/>
    <property type="evidence" value="ECO:0007669"/>
    <property type="project" value="TreeGrafter"/>
</dbReference>
<comment type="caution">
    <text evidence="3">The sequence shown here is derived from an EMBL/GenBank/DDBJ whole genome shotgun (WGS) entry which is preliminary data.</text>
</comment>
<organism evidence="3 4">
    <name type="scientific">Pinctada imbricata</name>
    <name type="common">Atlantic pearl-oyster</name>
    <name type="synonym">Pinctada martensii</name>
    <dbReference type="NCBI Taxonomy" id="66713"/>
    <lineage>
        <taxon>Eukaryota</taxon>
        <taxon>Metazoa</taxon>
        <taxon>Spiralia</taxon>
        <taxon>Lophotrochozoa</taxon>
        <taxon>Mollusca</taxon>
        <taxon>Bivalvia</taxon>
        <taxon>Autobranchia</taxon>
        <taxon>Pteriomorphia</taxon>
        <taxon>Pterioida</taxon>
        <taxon>Pterioidea</taxon>
        <taxon>Pteriidae</taxon>
        <taxon>Pinctada</taxon>
    </lineage>
</organism>
<feature type="domain" description="Bardet-Biedl syndrome 1 N-terminal" evidence="1">
    <location>
        <begin position="14"/>
        <end position="267"/>
    </location>
</feature>
<dbReference type="InterPro" id="IPR036322">
    <property type="entry name" value="WD40_repeat_dom_sf"/>
</dbReference>
<dbReference type="Pfam" id="PF23304">
    <property type="entry name" value="GAE_BBS1"/>
    <property type="match status" value="1"/>
</dbReference>
<dbReference type="GO" id="GO:0034464">
    <property type="term" value="C:BBSome"/>
    <property type="evidence" value="ECO:0007669"/>
    <property type="project" value="InterPro"/>
</dbReference>
<dbReference type="Pfam" id="PF14779">
    <property type="entry name" value="BBS1"/>
    <property type="match status" value="1"/>
</dbReference>
<protein>
    <recommendedName>
        <fullName evidence="5">Bardet-Biedl syndrome 1</fullName>
    </recommendedName>
</protein>
<evidence type="ECO:0000313" key="4">
    <source>
        <dbReference type="Proteomes" id="UP001186944"/>
    </source>
</evidence>
<dbReference type="PANTHER" id="PTHR20870">
    <property type="entry name" value="BARDET-BIEDL SYNDROME 1 PROTEIN"/>
    <property type="match status" value="1"/>
</dbReference>
<dbReference type="GO" id="GO:0005113">
    <property type="term" value="F:patched binding"/>
    <property type="evidence" value="ECO:0007669"/>
    <property type="project" value="TreeGrafter"/>
</dbReference>
<dbReference type="GO" id="GO:1905515">
    <property type="term" value="P:non-motile cilium assembly"/>
    <property type="evidence" value="ECO:0007669"/>
    <property type="project" value="InterPro"/>
</dbReference>
<dbReference type="GO" id="GO:0061512">
    <property type="term" value="P:protein localization to cilium"/>
    <property type="evidence" value="ECO:0007669"/>
    <property type="project" value="TreeGrafter"/>
</dbReference>
<dbReference type="EMBL" id="VSWD01000009">
    <property type="protein sequence ID" value="KAK3092485.1"/>
    <property type="molecule type" value="Genomic_DNA"/>
</dbReference>
<feature type="domain" description="Bardet-Biedl syndrome 1 protein GAE" evidence="2">
    <location>
        <begin position="425"/>
        <end position="526"/>
    </location>
</feature>
<dbReference type="GO" id="GO:0005813">
    <property type="term" value="C:centrosome"/>
    <property type="evidence" value="ECO:0007669"/>
    <property type="project" value="TreeGrafter"/>
</dbReference>
<dbReference type="InterPro" id="IPR015943">
    <property type="entry name" value="WD40/YVTN_repeat-like_dom_sf"/>
</dbReference>
<sequence length="542" mass="61383">MIVFSWYRGSNEKWLDAYKDPVASLYTLTQCITLSDVQADGDWKLIIADLGTGTFDMKLKVYKGTNLMSENTIIDLPTGVETFYMDTHEPRTPAIAVASGPYIYVYKNLRPYFKFTLPTLEVNPVEADLWNQVKEEKINIFVLREMLEGMRAEGTVLTVRSLRFLQLQDITDCEAFANLYRFTPLRRQTVITSLATLKKSHADEDAISCLVLGTESKSVYVLDPEAFTVLTTMELPSVPVFLSVTGLFDVEYRIVVACRNGCIYTLKRGTTVTTKNCIELNSQPVGLQRINKTIYVGTMDEALHCYTSKGKKLWTVKLPASMTTMEIIDYKPKGFKAVIVALSNCNVHIYKEKYLVNIIKTDDVVTGLKFGRFGREDGTLIMTLRAMHRTFQRDLYLLRLNTAREYVKSLENRMNPISSDPQEPLKLNATVQGIGPMFKLTVNLQNTSLSNPSTNLLITFQYDDKLYAFKNSFIEVPMLVPGLNYAFETYVECQSDKGISDNVKVYILRQGKSIPIITGIISMPCTDVEPIANVKKKNQDDF</sequence>
<keyword evidence="4" id="KW-1185">Reference proteome</keyword>
<evidence type="ECO:0008006" key="5">
    <source>
        <dbReference type="Google" id="ProtNLM"/>
    </source>
</evidence>
<dbReference type="SUPFAM" id="SSF50978">
    <property type="entry name" value="WD40 repeat-like"/>
    <property type="match status" value="1"/>
</dbReference>
<gene>
    <name evidence="3" type="ORF">FSP39_003456</name>
</gene>
<dbReference type="Gene3D" id="2.130.10.10">
    <property type="entry name" value="YVTN repeat-like/Quinoprotein amine dehydrogenase"/>
    <property type="match status" value="1"/>
</dbReference>
<dbReference type="AlphaFoldDB" id="A0AA89BSC9"/>
<dbReference type="Proteomes" id="UP001186944">
    <property type="component" value="Unassembled WGS sequence"/>
</dbReference>
<dbReference type="GO" id="GO:0005119">
    <property type="term" value="F:smoothened binding"/>
    <property type="evidence" value="ECO:0007669"/>
    <property type="project" value="TreeGrafter"/>
</dbReference>
<dbReference type="PANTHER" id="PTHR20870:SF0">
    <property type="entry name" value="BARDET-BIEDL SYNDROME 1 PROTEIN"/>
    <property type="match status" value="1"/>
</dbReference>
<evidence type="ECO:0000313" key="3">
    <source>
        <dbReference type="EMBL" id="KAK3092485.1"/>
    </source>
</evidence>
<dbReference type="InterPro" id="IPR028784">
    <property type="entry name" value="BBS1"/>
</dbReference>
<reference evidence="3" key="1">
    <citation type="submission" date="2019-08" db="EMBL/GenBank/DDBJ databases">
        <title>The improved chromosome-level genome for the pearl oyster Pinctada fucata martensii using PacBio sequencing and Hi-C.</title>
        <authorList>
            <person name="Zheng Z."/>
        </authorList>
    </citation>
    <scope>NUCLEOTIDE SEQUENCE</scope>
    <source>
        <strain evidence="3">ZZ-2019</strain>
        <tissue evidence="3">Adductor muscle</tissue>
    </source>
</reference>
<dbReference type="InterPro" id="IPR032728">
    <property type="entry name" value="BBS1_N"/>
</dbReference>
<accession>A0AA89BSC9</accession>
<name>A0AA89BSC9_PINIB</name>